<dbReference type="RefSeq" id="WP_020088722.1">
    <property type="nucleotide sequence ID" value="NZ_AZCZ01000011.1"/>
</dbReference>
<feature type="domain" description="ABC3 transporter permease C-terminal" evidence="7">
    <location>
        <begin position="59"/>
        <end position="173"/>
    </location>
</feature>
<dbReference type="PATRIC" id="fig|1267003.4.peg.242"/>
<proteinExistence type="inferred from homology"/>
<feature type="transmembrane region" description="Helical" evidence="6">
    <location>
        <begin position="17"/>
        <end position="35"/>
    </location>
</feature>
<dbReference type="GO" id="GO:0005886">
    <property type="term" value="C:plasma membrane"/>
    <property type="evidence" value="ECO:0007669"/>
    <property type="project" value="UniProtKB-SubCell"/>
</dbReference>
<dbReference type="EMBL" id="AZCZ01000011">
    <property type="protein sequence ID" value="KRK37363.1"/>
    <property type="molecule type" value="Genomic_DNA"/>
</dbReference>
<evidence type="ECO:0000256" key="3">
    <source>
        <dbReference type="ARBA" id="ARBA00022692"/>
    </source>
</evidence>
<dbReference type="PIRSF" id="PIRSF018968">
    <property type="entry name" value="ABC_permease_BceB"/>
    <property type="match status" value="1"/>
</dbReference>
<dbReference type="PANTHER" id="PTHR46795:SF3">
    <property type="entry name" value="ABC TRANSPORTER PERMEASE"/>
    <property type="match status" value="1"/>
</dbReference>
<keyword evidence="5 6" id="KW-0472">Membrane</keyword>
<dbReference type="GO" id="GO:0055085">
    <property type="term" value="P:transmembrane transport"/>
    <property type="evidence" value="ECO:0007669"/>
    <property type="project" value="UniProtKB-UniRule"/>
</dbReference>
<dbReference type="InterPro" id="IPR027022">
    <property type="entry name" value="ABC_permease_BceB-typ"/>
</dbReference>
<feature type="transmembrane region" description="Helical" evidence="6">
    <location>
        <begin position="147"/>
        <end position="173"/>
    </location>
</feature>
<feature type="transmembrane region" description="Helical" evidence="6">
    <location>
        <begin position="537"/>
        <end position="559"/>
    </location>
</feature>
<evidence type="ECO:0000256" key="4">
    <source>
        <dbReference type="ARBA" id="ARBA00022989"/>
    </source>
</evidence>
<comment type="caution">
    <text evidence="8">The sequence shown here is derived from an EMBL/GenBank/DDBJ whole genome shotgun (WGS) entry which is preliminary data.</text>
</comment>
<comment type="similarity">
    <text evidence="6">Belongs to the ABC-4 integral membrane protein family.</text>
</comment>
<evidence type="ECO:0000256" key="2">
    <source>
        <dbReference type="ARBA" id="ARBA00022475"/>
    </source>
</evidence>
<keyword evidence="2 6" id="KW-1003">Cell membrane</keyword>
<dbReference type="Pfam" id="PF02687">
    <property type="entry name" value="FtsX"/>
    <property type="match status" value="1"/>
</dbReference>
<feature type="transmembrane region" description="Helical" evidence="6">
    <location>
        <begin position="227"/>
        <end position="252"/>
    </location>
</feature>
<dbReference type="InterPro" id="IPR052536">
    <property type="entry name" value="ABC-4_Integral_Memb_Prot"/>
</dbReference>
<evidence type="ECO:0000256" key="6">
    <source>
        <dbReference type="PIRNR" id="PIRNR018968"/>
    </source>
</evidence>
<dbReference type="InterPro" id="IPR003838">
    <property type="entry name" value="ABC3_permease_C"/>
</dbReference>
<accession>A0A0R1GZ92</accession>
<feature type="transmembrane region" description="Helical" evidence="6">
    <location>
        <begin position="484"/>
        <end position="506"/>
    </location>
</feature>
<evidence type="ECO:0000256" key="1">
    <source>
        <dbReference type="ARBA" id="ARBA00004651"/>
    </source>
</evidence>
<feature type="transmembrane region" description="Helical" evidence="6">
    <location>
        <begin position="201"/>
        <end position="221"/>
    </location>
</feature>
<feature type="transmembrane region" description="Helical" evidence="6">
    <location>
        <begin position="103"/>
        <end position="127"/>
    </location>
</feature>
<comment type="subcellular location">
    <subcellularLocation>
        <location evidence="1 6">Cell membrane</location>
        <topology evidence="1 6">Multi-pass membrane protein</topology>
    </subcellularLocation>
</comment>
<keyword evidence="9" id="KW-1185">Reference proteome</keyword>
<dbReference type="OrthoDB" id="1705903at2"/>
<reference evidence="8 9" key="1">
    <citation type="journal article" date="2015" name="Genome Announc.">
        <title>Expanding the biotechnology potential of lactobacilli through comparative genomics of 213 strains and associated genera.</title>
        <authorList>
            <person name="Sun Z."/>
            <person name="Harris H.M."/>
            <person name="McCann A."/>
            <person name="Guo C."/>
            <person name="Argimon S."/>
            <person name="Zhang W."/>
            <person name="Yang X."/>
            <person name="Jeffery I.B."/>
            <person name="Cooney J.C."/>
            <person name="Kagawa T.F."/>
            <person name="Liu W."/>
            <person name="Song Y."/>
            <person name="Salvetti E."/>
            <person name="Wrobel A."/>
            <person name="Rasinkangas P."/>
            <person name="Parkhill J."/>
            <person name="Rea M.C."/>
            <person name="O'Sullivan O."/>
            <person name="Ritari J."/>
            <person name="Douillard F.P."/>
            <person name="Paul Ross R."/>
            <person name="Yang R."/>
            <person name="Briner A.E."/>
            <person name="Felis G.E."/>
            <person name="de Vos W.M."/>
            <person name="Barrangou R."/>
            <person name="Klaenhammer T.R."/>
            <person name="Caufield P.W."/>
            <person name="Cui Y."/>
            <person name="Zhang H."/>
            <person name="O'Toole P.W."/>
        </authorList>
    </citation>
    <scope>NUCLEOTIDE SEQUENCE [LARGE SCALE GENOMIC DNA]</scope>
    <source>
        <strain evidence="8 9">ATCC 53295</strain>
    </source>
</reference>
<protein>
    <submittedName>
        <fullName evidence="8">Peptide ABC transporter permease</fullName>
    </submittedName>
</protein>
<feature type="transmembrane region" description="Helical" evidence="6">
    <location>
        <begin position="283"/>
        <end position="304"/>
    </location>
</feature>
<dbReference type="eggNOG" id="COG3127">
    <property type="taxonomic scope" value="Bacteria"/>
</dbReference>
<name>A0A0R1GZ92_9LACO</name>
<evidence type="ECO:0000259" key="7">
    <source>
        <dbReference type="Pfam" id="PF02687"/>
    </source>
</evidence>
<feature type="transmembrane region" description="Helical" evidence="6">
    <location>
        <begin position="55"/>
        <end position="82"/>
    </location>
</feature>
<gene>
    <name evidence="8" type="ORF">FD07_GL000231</name>
</gene>
<evidence type="ECO:0000313" key="8">
    <source>
        <dbReference type="EMBL" id="KRK37363.1"/>
    </source>
</evidence>
<feature type="transmembrane region" description="Helical" evidence="6">
    <location>
        <begin position="571"/>
        <end position="596"/>
    </location>
</feature>
<evidence type="ECO:0000256" key="5">
    <source>
        <dbReference type="ARBA" id="ARBA00023136"/>
    </source>
</evidence>
<keyword evidence="6" id="KW-0813">Transport</keyword>
<keyword evidence="4 6" id="KW-1133">Transmembrane helix</keyword>
<dbReference type="Proteomes" id="UP000051176">
    <property type="component" value="Unassembled WGS sequence"/>
</dbReference>
<dbReference type="STRING" id="357278.IV61_GL001903"/>
<sequence length="606" mass="67727">MLGKLALAGIKNRRRDYLVLLAGLTMSAAIFYMFANLATNRAFLKANAMVNQASIIFGFGAVLLILITIVYIMYANSFLLSMRQHDYGLFMMLGATRKRIGELVFLETLILGAVATAIGIVLGLLISQFLVGLLLDMLGLHLAHLSAFYLPAIITTAVLYVGLFILASLFNMVRLTRTTVLKLLHTDEQANQPKIHPFRQMVAAVLGVAFLGIGYWALAAIKTLQMTAIPVALVTITIGTYLLFRATLLVIIQGLRRTKWAKRHLNGFLLGQLNFRVYNYTRMLTIVSLLFAMALGAITVGSGYHRQLPMMANSIGTYTVAIHNKNAQEQKLIDQLNVEHQATYTQKRQGKVVYYNAAELQQQPFELSKSAQLAKSLKHPKFYTESLAKFKKNGIQDFDFQSLAVRQDMGFYTPKILNAKQFAKQKGTTLTVTTVRVKDLVQDQKVLKQLNHMEVKRFALPEQVTVGNYQSYEMMSGIFGGLEFMGYFLGIAFLAMLASCLMFKILSGAPGDKQRYQMLYKIGVRQNLMRHGIAKEIGILFLIPGIMGVIDVLFGLQMFKPIMSSPMSPYLGIGSIFAIFIGLYAIYYAITLTLYWRIVLPKAPTN</sequence>
<dbReference type="PANTHER" id="PTHR46795">
    <property type="entry name" value="ABC TRANSPORTER PERMEASE-RELATED-RELATED"/>
    <property type="match status" value="1"/>
</dbReference>
<keyword evidence="3 6" id="KW-0812">Transmembrane</keyword>
<dbReference type="AlphaFoldDB" id="A0A0R1GZ92"/>
<organism evidence="8 9">
    <name type="scientific">Levilactobacillus parabrevis ATCC 53295</name>
    <dbReference type="NCBI Taxonomy" id="1267003"/>
    <lineage>
        <taxon>Bacteria</taxon>
        <taxon>Bacillati</taxon>
        <taxon>Bacillota</taxon>
        <taxon>Bacilli</taxon>
        <taxon>Lactobacillales</taxon>
        <taxon>Lactobacillaceae</taxon>
        <taxon>Levilactobacillus</taxon>
    </lineage>
</organism>
<evidence type="ECO:0000313" key="9">
    <source>
        <dbReference type="Proteomes" id="UP000051176"/>
    </source>
</evidence>